<dbReference type="GO" id="GO:0005524">
    <property type="term" value="F:ATP binding"/>
    <property type="evidence" value="ECO:0007669"/>
    <property type="project" value="UniProtKB-KW"/>
</dbReference>
<accession>A0A0F7SQD6</accession>
<dbReference type="Gene3D" id="1.20.1060.20">
    <property type="match status" value="1"/>
</dbReference>
<dbReference type="SUPFAM" id="SSF52540">
    <property type="entry name" value="P-loop containing nucleoside triphosphate hydrolases"/>
    <property type="match status" value="2"/>
</dbReference>
<evidence type="ECO:0000256" key="7">
    <source>
        <dbReference type="ARBA" id="ARBA00023054"/>
    </source>
</evidence>
<dbReference type="InterPro" id="IPR010935">
    <property type="entry name" value="SMC_hinge"/>
</dbReference>
<dbReference type="GO" id="GO:0051301">
    <property type="term" value="P:cell division"/>
    <property type="evidence" value="ECO:0007669"/>
    <property type="project" value="UniProtKB-KW"/>
</dbReference>
<name>A0A0F7SQD6_PHARH</name>
<dbReference type="SUPFAM" id="SSF75553">
    <property type="entry name" value="Smc hinge domain"/>
    <property type="match status" value="1"/>
</dbReference>
<dbReference type="InterPro" id="IPR024704">
    <property type="entry name" value="SMC"/>
</dbReference>
<evidence type="ECO:0000313" key="15">
    <source>
        <dbReference type="EMBL" id="CED84437.1"/>
    </source>
</evidence>
<feature type="compositionally biased region" description="Polar residues" evidence="13">
    <location>
        <begin position="107"/>
        <end position="129"/>
    </location>
</feature>
<evidence type="ECO:0000256" key="1">
    <source>
        <dbReference type="ARBA" id="ARBA00004123"/>
    </source>
</evidence>
<dbReference type="Pfam" id="PF02463">
    <property type="entry name" value="SMC_N"/>
    <property type="match status" value="1"/>
</dbReference>
<feature type="coiled-coil region" evidence="12">
    <location>
        <begin position="1071"/>
        <end position="1147"/>
    </location>
</feature>
<sequence length="1433" mass="161523">MSSARRSTRQTGDNSSSVSSHSKPRSSRVKKQTIEKEEESEEKKPKRRSPRPVIVKQEPLAEENKEEESSLTKEAEPDDPVEEEEVEEDVDVDELLEEISDADRESTPQPQSQPRSVRNVTEMSSSTPVKQEPIEFQVSQSDIPSIPRSRQPTNTSQSSSRQSYATGAKAEIPKAELPTPPQKRLIIQKLVLENFKSYAGRQVIGPFHKSFSAIVGPNGSGKSNTIDALLFVFGYRASKMRQGKLGELIHNSEDWPDLTYCKVEVWFKEIIDLPGPDKYKTIPGSNLIVARTAYKDNKSTYSINQGPSSYTEVTTLLKDKGIDLTHKRFLILQGEVESIAQMKPKAQTEHEEGLLEYLEDIIGTSRYKTAIEESLVEMDGLNEIIGGKKNRLGIVVKELNSLKAKKKEAEDYLRDQNELARRQSLLYQYHLFHLRSNIEITQASMARLTEQLTAEREANKDNIAEIEGMENMYNEQNEIYLDVKRNADKIMKELAAQEKKEVQLQEKKKHSVNQQKKLRKAIQEDTHAKSSSATWIENSQEVIDDTRKQIEGLEIKLAAEEREFEEIRDGLKDKTAGFSNQIELKQRELEPWTAKISEKQALIDVAESERKLLREKANGLTEGVVEAEEGLKIIEAGREEKLEMLQALSKKEKILNKQLVQARITLEEINGKEESMRHQASSTRQKADEAKASLAASKGENEMLTGLRKMSEMGRLTGFSGRLGDLGVIDDKYDCAVTTACGGSLNALIVDTVPQGQAVIEQLRRSGHRASIFVLEKLGDRDYSSIDTPEGVPRLFDLIKPKEARFGPAFFKATGNTLVAHDLEQANRIAYGKKRWRVVTLGGDLIDVSGAMSGGGTRVQRGGMSSKFATDRIEPKVLARYEEESEKAQQSLISFQATKRDVLSEVSNLQKQLPELEMNITKVELDIENGKKRMAEAEQRLKELRSRAKPNIGDEQRIKILDKEISSVEEEISSLRQKSSGIEQAIKELQDHILEVGGVKLRTQKSRVDGTKQQIDLAGDKITRAEVEQAKAEKDAEKAQKAITSNTIKLGEIDEQLETLEAELATCAGDMHLIRSTLEEAQEGREALEEDLAALKEELDEKTLAINTFRARELDLTQKHSENEKVLKDSKAKHKHWTDRHQELELQYVEEDDEQDSNAVQDDENAMDQDLEAGAEDESNLTSHPDSLPRKPRTSQLEFETFSDDELKSQDRNILVADVANLEERVNKSKPNLSVLAEYNKRQVEFDQRQADLEEVTANRDLAKKRYEDLRTTRHLEFMTGFTAISSKLKEMYQLITLGGLAELELVDSLDPFSEGVIFSVMPPKKSWKQIANLSGGEKTLSSLALVFALHVYKPTPLYFMDEIDAALDFRNVSIIANYIRERTKSAQFIIISLRSDMFELSHRLVGIYKTSNATKSVAIDNGQLVPNIRAAS</sequence>
<dbReference type="FunFam" id="3.40.50.300:FF:000481">
    <property type="entry name" value="Structural maintenance of chromosomes 4"/>
    <property type="match status" value="1"/>
</dbReference>
<evidence type="ECO:0000256" key="6">
    <source>
        <dbReference type="ARBA" id="ARBA00022840"/>
    </source>
</evidence>
<evidence type="ECO:0000256" key="5">
    <source>
        <dbReference type="ARBA" id="ARBA00022776"/>
    </source>
</evidence>
<feature type="domain" description="SMC hinge" evidence="14">
    <location>
        <begin position="717"/>
        <end position="830"/>
    </location>
</feature>
<dbReference type="GO" id="GO:0007076">
    <property type="term" value="P:mitotic chromosome condensation"/>
    <property type="evidence" value="ECO:0007669"/>
    <property type="project" value="TreeGrafter"/>
</dbReference>
<comment type="subcellular location">
    <subcellularLocation>
        <location evidence="1 11">Nucleus</location>
    </subcellularLocation>
</comment>
<keyword evidence="8" id="KW-0226">DNA condensation</keyword>
<keyword evidence="7 12" id="KW-0175">Coiled coil</keyword>
<dbReference type="Gene3D" id="3.30.70.1620">
    <property type="match status" value="1"/>
</dbReference>
<evidence type="ECO:0000256" key="12">
    <source>
        <dbReference type="SAM" id="Coils"/>
    </source>
</evidence>
<evidence type="ECO:0000256" key="13">
    <source>
        <dbReference type="SAM" id="MobiDB-lite"/>
    </source>
</evidence>
<keyword evidence="10" id="KW-0131">Cell cycle</keyword>
<evidence type="ECO:0000256" key="8">
    <source>
        <dbReference type="ARBA" id="ARBA00023067"/>
    </source>
</evidence>
<dbReference type="GO" id="GO:0000796">
    <property type="term" value="C:condensin complex"/>
    <property type="evidence" value="ECO:0007669"/>
    <property type="project" value="TreeGrafter"/>
</dbReference>
<feature type="coiled-coil region" evidence="12">
    <location>
        <begin position="878"/>
        <end position="992"/>
    </location>
</feature>
<evidence type="ECO:0000259" key="14">
    <source>
        <dbReference type="SMART" id="SM00968"/>
    </source>
</evidence>
<comment type="similarity">
    <text evidence="2">Belongs to the SMC family. SMC4 subfamily.</text>
</comment>
<proteinExistence type="inferred from homology"/>
<keyword evidence="4" id="KW-0547">Nucleotide-binding</keyword>
<dbReference type="InterPro" id="IPR003395">
    <property type="entry name" value="RecF/RecN/SMC_N"/>
</dbReference>
<protein>
    <recommendedName>
        <fullName evidence="11">Structural maintenance of chromosomes protein</fullName>
    </recommendedName>
</protein>
<dbReference type="PANTHER" id="PTHR18937">
    <property type="entry name" value="STRUCTURAL MAINTENANCE OF CHROMOSOMES SMC FAMILY MEMBER"/>
    <property type="match status" value="1"/>
</dbReference>
<dbReference type="Gene3D" id="1.20.5.340">
    <property type="match status" value="1"/>
</dbReference>
<dbReference type="SMART" id="SM00968">
    <property type="entry name" value="SMC_hinge"/>
    <property type="match status" value="1"/>
</dbReference>
<dbReference type="GO" id="GO:0005634">
    <property type="term" value="C:nucleus"/>
    <property type="evidence" value="ECO:0007669"/>
    <property type="project" value="UniProtKB-SubCell"/>
</dbReference>
<evidence type="ECO:0000256" key="3">
    <source>
        <dbReference type="ARBA" id="ARBA00022618"/>
    </source>
</evidence>
<keyword evidence="6" id="KW-0067">ATP-binding</keyword>
<evidence type="ECO:0000256" key="10">
    <source>
        <dbReference type="ARBA" id="ARBA00023306"/>
    </source>
</evidence>
<keyword evidence="9 11" id="KW-0539">Nucleus</keyword>
<feature type="coiled-coil region" evidence="12">
    <location>
        <begin position="480"/>
        <end position="570"/>
    </location>
</feature>
<keyword evidence="3" id="KW-0132">Cell division</keyword>
<dbReference type="InterPro" id="IPR027417">
    <property type="entry name" value="P-loop_NTPase"/>
</dbReference>
<evidence type="ECO:0000256" key="2">
    <source>
        <dbReference type="ARBA" id="ARBA00006005"/>
    </source>
</evidence>
<dbReference type="Gene3D" id="3.40.50.300">
    <property type="entry name" value="P-loop containing nucleotide triphosphate hydrolases"/>
    <property type="match status" value="2"/>
</dbReference>
<feature type="region of interest" description="Disordered" evidence="13">
    <location>
        <begin position="672"/>
        <end position="695"/>
    </location>
</feature>
<feature type="compositionally biased region" description="Polar residues" evidence="13">
    <location>
        <begin position="137"/>
        <end position="165"/>
    </location>
</feature>
<dbReference type="FunFam" id="3.40.50.300:FF:000585">
    <property type="entry name" value="Structural maintenance of chromosomes 4"/>
    <property type="match status" value="1"/>
</dbReference>
<feature type="region of interest" description="Disordered" evidence="13">
    <location>
        <begin position="1"/>
        <end position="177"/>
    </location>
</feature>
<keyword evidence="5" id="KW-0498">Mitosis</keyword>
<dbReference type="InterPro" id="IPR036277">
    <property type="entry name" value="SMC_hinge_sf"/>
</dbReference>
<feature type="compositionally biased region" description="Polar residues" evidence="13">
    <location>
        <begin position="1"/>
        <end position="14"/>
    </location>
</feature>
<evidence type="ECO:0000256" key="11">
    <source>
        <dbReference type="PIRNR" id="PIRNR005719"/>
    </source>
</evidence>
<dbReference type="Pfam" id="PF06470">
    <property type="entry name" value="SMC_hinge"/>
    <property type="match status" value="1"/>
</dbReference>
<reference evidence="15" key="1">
    <citation type="submission" date="2014-08" db="EMBL/GenBank/DDBJ databases">
        <authorList>
            <person name="Sharma Rahul"/>
            <person name="Thines Marco"/>
        </authorList>
    </citation>
    <scope>NUCLEOTIDE SEQUENCE</scope>
</reference>
<organism evidence="15">
    <name type="scientific">Phaffia rhodozyma</name>
    <name type="common">Yeast</name>
    <name type="synonym">Xanthophyllomyces dendrorhous</name>
    <dbReference type="NCBI Taxonomy" id="264483"/>
    <lineage>
        <taxon>Eukaryota</taxon>
        <taxon>Fungi</taxon>
        <taxon>Dikarya</taxon>
        <taxon>Basidiomycota</taxon>
        <taxon>Agaricomycotina</taxon>
        <taxon>Tremellomycetes</taxon>
        <taxon>Cystofilobasidiales</taxon>
        <taxon>Mrakiaceae</taxon>
        <taxon>Phaffia</taxon>
    </lineage>
</organism>
<dbReference type="PIRSF" id="PIRSF005719">
    <property type="entry name" value="SMC"/>
    <property type="match status" value="1"/>
</dbReference>
<evidence type="ECO:0000256" key="4">
    <source>
        <dbReference type="ARBA" id="ARBA00022741"/>
    </source>
</evidence>
<feature type="compositionally biased region" description="Basic residues" evidence="13">
    <location>
        <begin position="22"/>
        <end position="31"/>
    </location>
</feature>
<evidence type="ECO:0000256" key="9">
    <source>
        <dbReference type="ARBA" id="ARBA00023242"/>
    </source>
</evidence>
<dbReference type="EMBL" id="LN483166">
    <property type="protein sequence ID" value="CED84437.1"/>
    <property type="molecule type" value="Genomic_DNA"/>
</dbReference>
<feature type="compositionally biased region" description="Acidic residues" evidence="13">
    <location>
        <begin position="76"/>
        <end position="100"/>
    </location>
</feature>
<feature type="region of interest" description="Disordered" evidence="13">
    <location>
        <begin position="1171"/>
        <end position="1195"/>
    </location>
</feature>
<dbReference type="PANTHER" id="PTHR18937:SF172">
    <property type="entry name" value="STRUCTURAL MAINTENANCE OF CHROMOSOMES PROTEIN"/>
    <property type="match status" value="1"/>
</dbReference>